<dbReference type="OrthoDB" id="435754at2759"/>
<accession>A0A6A1W3V7</accession>
<dbReference type="EMBL" id="RXIC02000021">
    <property type="protein sequence ID" value="KAB1219929.1"/>
    <property type="molecule type" value="Genomic_DNA"/>
</dbReference>
<dbReference type="PANTHER" id="PTHR11240:SF72">
    <property type="entry name" value="RIBONUCLEASE 1"/>
    <property type="match status" value="1"/>
</dbReference>
<comment type="caution">
    <text evidence="7">The sequence shown here is derived from an EMBL/GenBank/DDBJ whole genome shotgun (WGS) entry which is preliminary data.</text>
</comment>
<evidence type="ECO:0000256" key="2">
    <source>
        <dbReference type="ARBA" id="ARBA00022722"/>
    </source>
</evidence>
<organism evidence="7 8">
    <name type="scientific">Morella rubra</name>
    <name type="common">Chinese bayberry</name>
    <dbReference type="NCBI Taxonomy" id="262757"/>
    <lineage>
        <taxon>Eukaryota</taxon>
        <taxon>Viridiplantae</taxon>
        <taxon>Streptophyta</taxon>
        <taxon>Embryophyta</taxon>
        <taxon>Tracheophyta</taxon>
        <taxon>Spermatophyta</taxon>
        <taxon>Magnoliopsida</taxon>
        <taxon>eudicotyledons</taxon>
        <taxon>Gunneridae</taxon>
        <taxon>Pentapetalae</taxon>
        <taxon>rosids</taxon>
        <taxon>fabids</taxon>
        <taxon>Fagales</taxon>
        <taxon>Myricaceae</taxon>
        <taxon>Morella</taxon>
    </lineage>
</organism>
<dbReference type="Pfam" id="PF00445">
    <property type="entry name" value="Ribonuclease_T2"/>
    <property type="match status" value="1"/>
</dbReference>
<gene>
    <name evidence="7" type="ORF">CJ030_MR3G009571</name>
</gene>
<dbReference type="Gene3D" id="3.90.730.10">
    <property type="entry name" value="Ribonuclease T2-like"/>
    <property type="match status" value="1"/>
</dbReference>
<feature type="chain" id="PRO_5025405178" evidence="6">
    <location>
        <begin position="23"/>
        <end position="159"/>
    </location>
</feature>
<evidence type="ECO:0000256" key="3">
    <source>
        <dbReference type="ARBA" id="ARBA00023239"/>
    </source>
</evidence>
<dbReference type="PROSITE" id="PS51257">
    <property type="entry name" value="PROKAR_LIPOPROTEIN"/>
    <property type="match status" value="1"/>
</dbReference>
<reference evidence="7 8" key="1">
    <citation type="journal article" date="2019" name="Plant Biotechnol. J.">
        <title>The red bayberry genome and genetic basis of sex determination.</title>
        <authorList>
            <person name="Jia H.M."/>
            <person name="Jia H.J."/>
            <person name="Cai Q.L."/>
            <person name="Wang Y."/>
            <person name="Zhao H.B."/>
            <person name="Yang W.F."/>
            <person name="Wang G.Y."/>
            <person name="Li Y.H."/>
            <person name="Zhan D.L."/>
            <person name="Shen Y.T."/>
            <person name="Niu Q.F."/>
            <person name="Chang L."/>
            <person name="Qiu J."/>
            <person name="Zhao L."/>
            <person name="Xie H.B."/>
            <person name="Fu W.Y."/>
            <person name="Jin J."/>
            <person name="Li X.W."/>
            <person name="Jiao Y."/>
            <person name="Zhou C.C."/>
            <person name="Tu T."/>
            <person name="Chai C.Y."/>
            <person name="Gao J.L."/>
            <person name="Fan L.J."/>
            <person name="van de Weg E."/>
            <person name="Wang J.Y."/>
            <person name="Gao Z.S."/>
        </authorList>
    </citation>
    <scope>NUCLEOTIDE SEQUENCE [LARGE SCALE GENOMIC DNA]</scope>
    <source>
        <tissue evidence="7">Leaves</tissue>
    </source>
</reference>
<sequence>MKPNYSFLLKLLIAQCLALACASQGYDFFYLVQQWPGSYCDTTQGCCYPTTGKPASDFGIHGLWPNYDDGSYPSNCDSNNPFDLSQVSDLTSQMQEFKQMVLESVHLSSSSPAIPPAGQPHVTCSNSAISAPAHYSSSQPPSLLQEAQTPSYTQRHGVG</sequence>
<dbReference type="InterPro" id="IPR036430">
    <property type="entry name" value="RNase_T2-like_sf"/>
</dbReference>
<evidence type="ECO:0000256" key="1">
    <source>
        <dbReference type="ARBA" id="ARBA00007469"/>
    </source>
</evidence>
<feature type="signal peptide" evidence="6">
    <location>
        <begin position="1"/>
        <end position="22"/>
    </location>
</feature>
<name>A0A6A1W3V7_9ROSI</name>
<dbReference type="AlphaFoldDB" id="A0A6A1W3V7"/>
<keyword evidence="6" id="KW-0732">Signal</keyword>
<dbReference type="Proteomes" id="UP000516437">
    <property type="component" value="Chromosome 3"/>
</dbReference>
<evidence type="ECO:0000256" key="4">
    <source>
        <dbReference type="RuleBase" id="RU004328"/>
    </source>
</evidence>
<dbReference type="PANTHER" id="PTHR11240">
    <property type="entry name" value="RIBONUCLEASE T2"/>
    <property type="match status" value="1"/>
</dbReference>
<protein>
    <submittedName>
        <fullName evidence="7">Extracellular ribonuclease LE</fullName>
    </submittedName>
</protein>
<dbReference type="PROSITE" id="PS00530">
    <property type="entry name" value="RNASE_T2_1"/>
    <property type="match status" value="1"/>
</dbReference>
<dbReference type="SUPFAM" id="SSF55895">
    <property type="entry name" value="Ribonuclease Rh-like"/>
    <property type="match status" value="1"/>
</dbReference>
<dbReference type="GO" id="GO:0006401">
    <property type="term" value="P:RNA catabolic process"/>
    <property type="evidence" value="ECO:0007669"/>
    <property type="project" value="TreeGrafter"/>
</dbReference>
<dbReference type="InterPro" id="IPR018188">
    <property type="entry name" value="RNase_T2_His_AS_1"/>
</dbReference>
<evidence type="ECO:0000256" key="6">
    <source>
        <dbReference type="SAM" id="SignalP"/>
    </source>
</evidence>
<dbReference type="InterPro" id="IPR001568">
    <property type="entry name" value="RNase_T2-like"/>
</dbReference>
<dbReference type="GO" id="GO:0003723">
    <property type="term" value="F:RNA binding"/>
    <property type="evidence" value="ECO:0007669"/>
    <property type="project" value="InterPro"/>
</dbReference>
<evidence type="ECO:0000256" key="5">
    <source>
        <dbReference type="SAM" id="MobiDB-lite"/>
    </source>
</evidence>
<keyword evidence="8" id="KW-1185">Reference proteome</keyword>
<keyword evidence="3" id="KW-0456">Lyase</keyword>
<evidence type="ECO:0000313" key="8">
    <source>
        <dbReference type="Proteomes" id="UP000516437"/>
    </source>
</evidence>
<dbReference type="GO" id="GO:0005576">
    <property type="term" value="C:extracellular region"/>
    <property type="evidence" value="ECO:0007669"/>
    <property type="project" value="TreeGrafter"/>
</dbReference>
<keyword evidence="2" id="KW-0540">Nuclease</keyword>
<proteinExistence type="inferred from homology"/>
<comment type="similarity">
    <text evidence="1 4">Belongs to the RNase T2 family.</text>
</comment>
<keyword evidence="2" id="KW-0378">Hydrolase</keyword>
<evidence type="ECO:0000313" key="7">
    <source>
        <dbReference type="EMBL" id="KAB1219929.1"/>
    </source>
</evidence>
<dbReference type="GO" id="GO:0033897">
    <property type="term" value="F:ribonuclease T2 activity"/>
    <property type="evidence" value="ECO:0007669"/>
    <property type="project" value="InterPro"/>
</dbReference>
<feature type="region of interest" description="Disordered" evidence="5">
    <location>
        <begin position="129"/>
        <end position="159"/>
    </location>
</feature>